<reference evidence="2 3" key="1">
    <citation type="submission" date="2023-08" db="EMBL/GenBank/DDBJ databases">
        <title>Black Yeasts Isolated from many extreme environments.</title>
        <authorList>
            <person name="Coleine C."/>
            <person name="Stajich J.E."/>
            <person name="Selbmann L."/>
        </authorList>
    </citation>
    <scope>NUCLEOTIDE SEQUENCE [LARGE SCALE GENOMIC DNA]</scope>
    <source>
        <strain evidence="2 3">CCFEE 5885</strain>
    </source>
</reference>
<evidence type="ECO:0000313" key="3">
    <source>
        <dbReference type="Proteomes" id="UP001345013"/>
    </source>
</evidence>
<feature type="region of interest" description="Disordered" evidence="1">
    <location>
        <begin position="1"/>
        <end position="23"/>
    </location>
</feature>
<evidence type="ECO:0000256" key="1">
    <source>
        <dbReference type="SAM" id="MobiDB-lite"/>
    </source>
</evidence>
<proteinExistence type="predicted"/>
<keyword evidence="3" id="KW-1185">Reference proteome</keyword>
<name>A0ABR0KKI2_9EURO</name>
<sequence length="117" mass="12620">MSRSDSRPPSWPSGFITGIGRIPGGPRVRARTSLAGDTEIQIATGSTVIVPKTEEQDLDLSTLPTSLQLDGVLQDQVEEVEITSNSKDERRSNLPEVGQAIPGDRKFIMDLSETGLT</sequence>
<gene>
    <name evidence="2" type="ORF">LTR24_001490</name>
</gene>
<dbReference type="EMBL" id="JAVRRG010000011">
    <property type="protein sequence ID" value="KAK5099089.1"/>
    <property type="molecule type" value="Genomic_DNA"/>
</dbReference>
<evidence type="ECO:0000313" key="2">
    <source>
        <dbReference type="EMBL" id="KAK5099089.1"/>
    </source>
</evidence>
<organism evidence="2 3">
    <name type="scientific">Lithohypha guttulata</name>
    <dbReference type="NCBI Taxonomy" id="1690604"/>
    <lineage>
        <taxon>Eukaryota</taxon>
        <taxon>Fungi</taxon>
        <taxon>Dikarya</taxon>
        <taxon>Ascomycota</taxon>
        <taxon>Pezizomycotina</taxon>
        <taxon>Eurotiomycetes</taxon>
        <taxon>Chaetothyriomycetidae</taxon>
        <taxon>Chaetothyriales</taxon>
        <taxon>Trichomeriaceae</taxon>
        <taxon>Lithohypha</taxon>
    </lineage>
</organism>
<dbReference type="Proteomes" id="UP001345013">
    <property type="component" value="Unassembled WGS sequence"/>
</dbReference>
<accession>A0ABR0KKI2</accession>
<comment type="caution">
    <text evidence="2">The sequence shown here is derived from an EMBL/GenBank/DDBJ whole genome shotgun (WGS) entry which is preliminary data.</text>
</comment>
<protein>
    <submittedName>
        <fullName evidence="2">Uncharacterized protein</fullName>
    </submittedName>
</protein>